<dbReference type="EMBL" id="CP032418">
    <property type="protein sequence ID" value="AYC30412.1"/>
    <property type="molecule type" value="Genomic_DNA"/>
</dbReference>
<comment type="cofactor">
    <cofactor evidence="1">
        <name>Mn(2+)</name>
        <dbReference type="ChEBI" id="CHEBI:29035"/>
    </cofactor>
    <text evidence="1">The Mn(2+) ion enhances activity.</text>
</comment>
<dbReference type="NCBIfam" id="TIGR01891">
    <property type="entry name" value="amidohydrolases"/>
    <property type="match status" value="1"/>
</dbReference>
<dbReference type="SUPFAM" id="SSF53187">
    <property type="entry name" value="Zn-dependent exopeptidases"/>
    <property type="match status" value="1"/>
</dbReference>
<proteinExistence type="predicted"/>
<reference evidence="4" key="1">
    <citation type="submission" date="2018-09" db="EMBL/GenBank/DDBJ databases">
        <authorList>
            <person name="Zhu H."/>
        </authorList>
    </citation>
    <scope>NUCLEOTIDE SEQUENCE [LARGE SCALE GENOMIC DNA]</scope>
    <source>
        <strain evidence="4">K2R23-3</strain>
    </source>
</reference>
<sequence>MEQSKGEVHQIQEMFEYLHQHPEVSWKEIATTNYISNQVELLGLTPVQFADCTGLYVDTGEGELVAGIRTDMDALWQEVEGTFQANHSCGHDAHMTIVFGTLKKLIENDEQLPFRLRFIFQPAEETGQGALKLIEHGVVSNLHYLFGLHLRPVQELPFGKASASIDHGASIMIKGTIAGTDAHAARPHLGINSIEVATSIVQHLEAIRLDPMEPFSVKMTQLLAGSETGNIIPGKAVFTLDLRAQSNAIMQTLEMKTFQALRLVEEQYGATIDYSIHTNLVAARPHPEAKAIVEKAIHNVLGAENCVQELITPGGEDFHFYAEHNTELKTTMIGLGCDLSPGLHHPDMTFNHEALQYGVELVYETIQELKKTWIAK</sequence>
<keyword evidence="1" id="KW-0464">Manganese</keyword>
<feature type="binding site" evidence="1">
    <location>
        <position position="344"/>
    </location>
    <ligand>
        <name>Mn(2+)</name>
        <dbReference type="ChEBI" id="CHEBI:29035"/>
        <label>2</label>
    </ligand>
</feature>
<evidence type="ECO:0000313" key="4">
    <source>
        <dbReference type="Proteomes" id="UP000265725"/>
    </source>
</evidence>
<feature type="binding site" evidence="1">
    <location>
        <position position="91"/>
    </location>
    <ligand>
        <name>Mn(2+)</name>
        <dbReference type="ChEBI" id="CHEBI:29035"/>
        <label>2</label>
    </ligand>
</feature>
<dbReference type="InterPro" id="IPR011650">
    <property type="entry name" value="Peptidase_M20_dimer"/>
</dbReference>
<evidence type="ECO:0000313" key="3">
    <source>
        <dbReference type="EMBL" id="AYC30412.1"/>
    </source>
</evidence>
<dbReference type="InterPro" id="IPR002933">
    <property type="entry name" value="Peptidase_M20"/>
</dbReference>
<dbReference type="PANTHER" id="PTHR11014">
    <property type="entry name" value="PEPTIDASE M20 FAMILY MEMBER"/>
    <property type="match status" value="1"/>
</dbReference>
<organism evidence="3 4">
    <name type="scientific">Paenisporosarcina cavernae</name>
    <dbReference type="NCBI Taxonomy" id="2320858"/>
    <lineage>
        <taxon>Bacteria</taxon>
        <taxon>Bacillati</taxon>
        <taxon>Bacillota</taxon>
        <taxon>Bacilli</taxon>
        <taxon>Bacillales</taxon>
        <taxon>Caryophanaceae</taxon>
        <taxon>Paenisporosarcina</taxon>
    </lineage>
</organism>
<dbReference type="InterPro" id="IPR036264">
    <property type="entry name" value="Bact_exopeptidase_dim_dom"/>
</dbReference>
<keyword evidence="4" id="KW-1185">Reference proteome</keyword>
<dbReference type="PANTHER" id="PTHR11014:SF122">
    <property type="entry name" value="AMIDOHYDROLASE AMHX"/>
    <property type="match status" value="1"/>
</dbReference>
<name>A0A385YY86_9BACL</name>
<feature type="binding site" evidence="1">
    <location>
        <position position="149"/>
    </location>
    <ligand>
        <name>Mn(2+)</name>
        <dbReference type="ChEBI" id="CHEBI:29035"/>
        <label>2</label>
    </ligand>
</feature>
<evidence type="ECO:0000256" key="1">
    <source>
        <dbReference type="PIRSR" id="PIRSR005962-1"/>
    </source>
</evidence>
<dbReference type="Pfam" id="PF01546">
    <property type="entry name" value="Peptidase_M20"/>
    <property type="match status" value="1"/>
</dbReference>
<dbReference type="SUPFAM" id="SSF55031">
    <property type="entry name" value="Bacterial exopeptidase dimerisation domain"/>
    <property type="match status" value="1"/>
</dbReference>
<accession>A0A385YY86</accession>
<dbReference type="Proteomes" id="UP000265725">
    <property type="component" value="Chromosome"/>
</dbReference>
<keyword evidence="3" id="KW-0378">Hydrolase</keyword>
<feature type="binding site" evidence="1">
    <location>
        <position position="125"/>
    </location>
    <ligand>
        <name>Mn(2+)</name>
        <dbReference type="ChEBI" id="CHEBI:29035"/>
        <label>2</label>
    </ligand>
</feature>
<dbReference type="AlphaFoldDB" id="A0A385YY86"/>
<dbReference type="Gene3D" id="3.30.70.360">
    <property type="match status" value="1"/>
</dbReference>
<dbReference type="CDD" id="cd08018">
    <property type="entry name" value="M20_Acy1_amhX-like"/>
    <property type="match status" value="1"/>
</dbReference>
<feature type="domain" description="Peptidase M20 dimerisation" evidence="2">
    <location>
        <begin position="172"/>
        <end position="257"/>
    </location>
</feature>
<dbReference type="Gene3D" id="3.40.630.10">
    <property type="entry name" value="Zn peptidases"/>
    <property type="match status" value="1"/>
</dbReference>
<dbReference type="KEGG" id="paek:D3873_11430"/>
<feature type="binding site" evidence="1">
    <location>
        <position position="89"/>
    </location>
    <ligand>
        <name>Mn(2+)</name>
        <dbReference type="ChEBI" id="CHEBI:29035"/>
        <label>2</label>
    </ligand>
</feature>
<evidence type="ECO:0000259" key="2">
    <source>
        <dbReference type="Pfam" id="PF07687"/>
    </source>
</evidence>
<dbReference type="Pfam" id="PF07687">
    <property type="entry name" value="M20_dimer"/>
    <property type="match status" value="1"/>
</dbReference>
<dbReference type="GO" id="GO:0046872">
    <property type="term" value="F:metal ion binding"/>
    <property type="evidence" value="ECO:0007669"/>
    <property type="project" value="UniProtKB-KW"/>
</dbReference>
<keyword evidence="1" id="KW-0479">Metal-binding</keyword>
<dbReference type="OrthoDB" id="2416606at2"/>
<gene>
    <name evidence="3" type="ORF">D3873_11430</name>
</gene>
<dbReference type="InterPro" id="IPR017439">
    <property type="entry name" value="Amidohydrolase"/>
</dbReference>
<dbReference type="PIRSF" id="PIRSF005962">
    <property type="entry name" value="Pept_M20D_amidohydro"/>
    <property type="match status" value="1"/>
</dbReference>
<dbReference type="InterPro" id="IPR037484">
    <property type="entry name" value="AmhX-like"/>
</dbReference>
<dbReference type="RefSeq" id="WP_119884129.1">
    <property type="nucleotide sequence ID" value="NZ_CP032418.1"/>
</dbReference>
<protein>
    <submittedName>
        <fullName evidence="3">Amidohydrolase</fullName>
    </submittedName>
</protein>
<dbReference type="GO" id="GO:0016787">
    <property type="term" value="F:hydrolase activity"/>
    <property type="evidence" value="ECO:0007669"/>
    <property type="project" value="UniProtKB-KW"/>
</dbReference>